<reference evidence="1" key="1">
    <citation type="journal article" date="2020" name="Stud. Mycol.">
        <title>101 Dothideomycetes genomes: a test case for predicting lifestyles and emergence of pathogens.</title>
        <authorList>
            <person name="Haridas S."/>
            <person name="Albert R."/>
            <person name="Binder M."/>
            <person name="Bloem J."/>
            <person name="Labutti K."/>
            <person name="Salamov A."/>
            <person name="Andreopoulos B."/>
            <person name="Baker S."/>
            <person name="Barry K."/>
            <person name="Bills G."/>
            <person name="Bluhm B."/>
            <person name="Cannon C."/>
            <person name="Castanera R."/>
            <person name="Culley D."/>
            <person name="Daum C."/>
            <person name="Ezra D."/>
            <person name="Gonzalez J."/>
            <person name="Henrissat B."/>
            <person name="Kuo A."/>
            <person name="Liang C."/>
            <person name="Lipzen A."/>
            <person name="Lutzoni F."/>
            <person name="Magnuson J."/>
            <person name="Mondo S."/>
            <person name="Nolan M."/>
            <person name="Ohm R."/>
            <person name="Pangilinan J."/>
            <person name="Park H.-J."/>
            <person name="Ramirez L."/>
            <person name="Alfaro M."/>
            <person name="Sun H."/>
            <person name="Tritt A."/>
            <person name="Yoshinaga Y."/>
            <person name="Zwiers L.-H."/>
            <person name="Turgeon B."/>
            <person name="Goodwin S."/>
            <person name="Spatafora J."/>
            <person name="Crous P."/>
            <person name="Grigoriev I."/>
        </authorList>
    </citation>
    <scope>NUCLEOTIDE SEQUENCE</scope>
    <source>
        <strain evidence="1">CBS 279.74</strain>
    </source>
</reference>
<dbReference type="OrthoDB" id="413520at2759"/>
<dbReference type="InterPro" id="IPR019410">
    <property type="entry name" value="Methyltransf_16"/>
</dbReference>
<dbReference type="Proteomes" id="UP000799428">
    <property type="component" value="Unassembled WGS sequence"/>
</dbReference>
<evidence type="ECO:0000313" key="1">
    <source>
        <dbReference type="EMBL" id="KAF2710554.1"/>
    </source>
</evidence>
<name>A0A6G1KCL3_9PLEO</name>
<dbReference type="EMBL" id="MU005769">
    <property type="protein sequence ID" value="KAF2710554.1"/>
    <property type="molecule type" value="Genomic_DNA"/>
</dbReference>
<dbReference type="CDD" id="cd02440">
    <property type="entry name" value="AdoMet_MTases"/>
    <property type="match status" value="1"/>
</dbReference>
<dbReference type="SUPFAM" id="SSF53335">
    <property type="entry name" value="S-adenosyl-L-methionine-dependent methyltransferases"/>
    <property type="match status" value="1"/>
</dbReference>
<organism evidence="1 2">
    <name type="scientific">Pleomassaria siparia CBS 279.74</name>
    <dbReference type="NCBI Taxonomy" id="1314801"/>
    <lineage>
        <taxon>Eukaryota</taxon>
        <taxon>Fungi</taxon>
        <taxon>Dikarya</taxon>
        <taxon>Ascomycota</taxon>
        <taxon>Pezizomycotina</taxon>
        <taxon>Dothideomycetes</taxon>
        <taxon>Pleosporomycetidae</taxon>
        <taxon>Pleosporales</taxon>
        <taxon>Pleomassariaceae</taxon>
        <taxon>Pleomassaria</taxon>
    </lineage>
</organism>
<gene>
    <name evidence="1" type="ORF">K504DRAFT_481607</name>
</gene>
<sequence>MRYIRFLKPPRIVRSKTLSPLAISTLVTVTSDLGDSFLPYDVTLYVDLVTEDGPRICGTEVQWTAGMRSLAISLPIASLPDPPDSQIRVGTQKNVNYDEMSLLSDMPIPGVVSAWSAPINLDKNIDMAEKFVQRRFGAHGTSGVHLWEETGESIARHIWDAGFALYTQIAEAAKEDPHPLAKALSPPKGKDRLQVLELGTGCGIVGILIAQNSYNVDVVLTDLPEAQDITKRNIKAAVLANGATLQFKTLDWEEEIPKDLNDWTKCQHCVQFDLIVASDCTYNPDSSPALVTTMSRLVKASPNAVIAVAMKMRHSSEEVFFSLMSDAGFKTAHVIEIPLPGDEELGEETALVYLYYHQAANLSTEPCTGSPNPEHSI</sequence>
<accession>A0A6G1KCL3</accession>
<evidence type="ECO:0000313" key="2">
    <source>
        <dbReference type="Proteomes" id="UP000799428"/>
    </source>
</evidence>
<dbReference type="Gene3D" id="3.40.50.150">
    <property type="entry name" value="Vaccinia Virus protein VP39"/>
    <property type="match status" value="1"/>
</dbReference>
<proteinExistence type="predicted"/>
<protein>
    <submittedName>
        <fullName evidence="1">Uncharacterized protein</fullName>
    </submittedName>
</protein>
<dbReference type="PANTHER" id="PTHR14614">
    <property type="entry name" value="HEPATOCELLULAR CARCINOMA-ASSOCIATED ANTIGEN"/>
    <property type="match status" value="1"/>
</dbReference>
<dbReference type="AlphaFoldDB" id="A0A6G1KCL3"/>
<dbReference type="GO" id="GO:0005829">
    <property type="term" value="C:cytosol"/>
    <property type="evidence" value="ECO:0007669"/>
    <property type="project" value="TreeGrafter"/>
</dbReference>
<dbReference type="InterPro" id="IPR029063">
    <property type="entry name" value="SAM-dependent_MTases_sf"/>
</dbReference>
<keyword evidence="2" id="KW-1185">Reference proteome</keyword>
<dbReference type="PANTHER" id="PTHR14614:SF132">
    <property type="entry name" value="PROTEIN-LYSINE METHYLTRANSFERASE C42C1.13"/>
    <property type="match status" value="1"/>
</dbReference>
<dbReference type="Pfam" id="PF10294">
    <property type="entry name" value="Methyltransf_16"/>
    <property type="match status" value="1"/>
</dbReference>
<dbReference type="GO" id="GO:0008757">
    <property type="term" value="F:S-adenosylmethionine-dependent methyltransferase activity"/>
    <property type="evidence" value="ECO:0007669"/>
    <property type="project" value="UniProtKB-ARBA"/>
</dbReference>